<feature type="domain" description="CARDB" evidence="1">
    <location>
        <begin position="47"/>
        <end position="172"/>
    </location>
</feature>
<keyword evidence="3" id="KW-1185">Reference proteome</keyword>
<feature type="domain" description="CARDB" evidence="1">
    <location>
        <begin position="854"/>
        <end position="978"/>
    </location>
</feature>
<evidence type="ECO:0000313" key="3">
    <source>
        <dbReference type="Proteomes" id="UP001342631"/>
    </source>
</evidence>
<feature type="domain" description="CARDB" evidence="1">
    <location>
        <begin position="314"/>
        <end position="434"/>
    </location>
</feature>
<sequence length="1385" mass="143413">MQRLLPSWRQACLLIAGTLVISGCGSEGASSKATPDRGQSHSLDYEADLIITELRAPDSARDGAAFTATVKVCNQGPATAYPLGGGGTRLQVYLSTTPTQVVPGPDDPPISPEQVTVGEVNMSPIAARQCVTLTVPATAFPPPGQSGTAYYLGASVDTQGKVQELDETNNGFVRGLMGVGIGPDLVVSEVHAPASVRPGAGFLSDVRVCNVGTEPSSSTHAELYTSTVDTLSLPTPGSPTPTQLLVGSVPVPSLEAGQCRTLRTQTFAQLPPAASQPGQPLYLGAIIDPDQTRPELREDNNTRVAGRLSLGDQADLVITSVTGPTNIEWGMPVSASVTVCNVGTERAQEVRADVLLSTEASLSASQQPGSQTESFVGQTQAPGLDAGRCVTLPVFGAASPPQASQPGDTLYLGARVDSMLSVPELRDDNNTFTRGIVGVGHGPDLVVRSLKAPANLAPSSPFSAEARVCNVGTGDLQGAAHLELFLSTEDTLAPPSPNGPYSEWTQAPAGGAAVFSLAAGQCQTVLVNGYSQLPINAQPGQPLYLGAAIDPFAYVPELNEDNNTFTQGWVGTGPEADLVVTGVQAPANLRDGQSFTATYTVCNQGFSSASSYAYGVSLFLSTELAPPVSRPPPAPPVFSELPRAYAFLGRAEPPMPLGPGQCTTQRSTFMARAPLDAAPSPFELPLNLSAVVDLQGPEPRVDNNGFAAGTVGLGNGPDLVVAELSGPASVRPWESFTSTVKVCNVGTEPTPGGSRVAVYLSVDDTLTAPSPLPSQPMPMPMGGRLTVNDVTLPTLNAGACHTQQVTGQAGTPPDALPFRPLYLGAVVNPDAMTQELRWDNNTRVAGPLSVGNGADLVVTSLEAPATVAPWEPFAASVRVCNVGTDDASSTEVALVVSTEETWTLAPPGSPAPFPTPSQFVAGYLNVAPLQAGQCVSSMGMMSATMPPGSLPEQPVYLSAAVDPFQNRMELREDNNIFARGRLGVGNDPDLVITGVTPPASIQEGRSFTTTVTVCNQGSQPTPAGVQVTLHLLTHPALSLPAMGALPAAPGELLGEVYVPRLGAHACSSTPVSGNYYGPTGGSEPRTYYVGAMVDRNWGIVEVRKDNNTFVGPRVGVGSAPDLVVTAIGGPANLEPGAQAQVPVTVCNQGTQSSSSQMVEFFLSTTATPPELTFPGGSMDPASGVSLAGTVEIPPLPENACATREGTLHATPPPTAQPEVPLYLGAFVRAWDATAELRTDNNAFVRGRIGVGYAPDLVVTEVTAPFAVRSGELFATTVTVCNQGTAPTGWNGGRLELILSTQPTLAFQGGMPGSSSTQVTLGELDVGELDAQQCTTRQLFTSTSTLPGYQSSGLFYLGALVDSQQSVMELREDNNAFVEGFLAVLP</sequence>
<evidence type="ECO:0000259" key="1">
    <source>
        <dbReference type="Pfam" id="PF07705"/>
    </source>
</evidence>
<proteinExistence type="predicted"/>
<dbReference type="Pfam" id="PF07705">
    <property type="entry name" value="CARDB"/>
    <property type="match status" value="7"/>
</dbReference>
<feature type="domain" description="CARDB" evidence="1">
    <location>
        <begin position="1119"/>
        <end position="1166"/>
    </location>
</feature>
<feature type="domain" description="CARDB" evidence="1">
    <location>
        <begin position="183"/>
        <end position="303"/>
    </location>
</feature>
<dbReference type="Gene3D" id="2.60.40.10">
    <property type="entry name" value="Immunoglobulins"/>
    <property type="match status" value="10"/>
</dbReference>
<accession>A0ABQ6QRE3</accession>
<comment type="caution">
    <text evidence="2">The sequence shown here is derived from an EMBL/GenBank/DDBJ whole genome shotgun (WGS) entry which is preliminary data.</text>
</comment>
<feature type="domain" description="CARDB" evidence="1">
    <location>
        <begin position="1253"/>
        <end position="1376"/>
    </location>
</feature>
<dbReference type="Proteomes" id="UP001342631">
    <property type="component" value="Unassembled WGS sequence"/>
</dbReference>
<evidence type="ECO:0000313" key="2">
    <source>
        <dbReference type="EMBL" id="GMU05863.1"/>
    </source>
</evidence>
<organism evidence="2 3">
    <name type="scientific">Corallococcus caeni</name>
    <dbReference type="NCBI Taxonomy" id="3082388"/>
    <lineage>
        <taxon>Bacteria</taxon>
        <taxon>Pseudomonadati</taxon>
        <taxon>Myxococcota</taxon>
        <taxon>Myxococcia</taxon>
        <taxon>Myxococcales</taxon>
        <taxon>Cystobacterineae</taxon>
        <taxon>Myxococcaceae</taxon>
        <taxon>Corallococcus</taxon>
    </lineage>
</organism>
<dbReference type="EMBL" id="BTTX01000002">
    <property type="protein sequence ID" value="GMU05863.1"/>
    <property type="molecule type" value="Genomic_DNA"/>
</dbReference>
<name>A0ABQ6QRE3_9BACT</name>
<feature type="domain" description="CARDB" evidence="1">
    <location>
        <begin position="443"/>
        <end position="566"/>
    </location>
</feature>
<reference evidence="2 3" key="1">
    <citation type="journal article" date="2024" name="Arch. Microbiol.">
        <title>Corallococcus caeni sp. nov., a novel myxobacterium isolated from activated sludge.</title>
        <authorList>
            <person name="Tomita S."/>
            <person name="Nakai R."/>
            <person name="Kuroda K."/>
            <person name="Kurashita H."/>
            <person name="Hatamoto M."/>
            <person name="Yamaguchi T."/>
            <person name="Narihiro T."/>
        </authorList>
    </citation>
    <scope>NUCLEOTIDE SEQUENCE [LARGE SCALE GENOMIC DNA]</scope>
    <source>
        <strain evidence="2 3">NO1</strain>
    </source>
</reference>
<dbReference type="InterPro" id="IPR013783">
    <property type="entry name" value="Ig-like_fold"/>
</dbReference>
<protein>
    <recommendedName>
        <fullName evidence="1">CARDB domain-containing protein</fullName>
    </recommendedName>
</protein>
<dbReference type="PROSITE" id="PS51257">
    <property type="entry name" value="PROKAR_LIPOPROTEIN"/>
    <property type="match status" value="1"/>
</dbReference>
<gene>
    <name evidence="2" type="ORF">ASNO1_21160</name>
</gene>
<dbReference type="RefSeq" id="WP_338276734.1">
    <property type="nucleotide sequence ID" value="NZ_BTTX01000002.1"/>
</dbReference>
<dbReference type="InterPro" id="IPR011635">
    <property type="entry name" value="CARDB"/>
</dbReference>